<dbReference type="PANTHER" id="PTHR13068:SF236">
    <property type="entry name" value="OS02G0749800 PROTEIN"/>
    <property type="match status" value="1"/>
</dbReference>
<comment type="similarity">
    <text evidence="1">Belongs to the mTERF family.</text>
</comment>
<evidence type="ECO:0000313" key="5">
    <source>
        <dbReference type="RefSeq" id="XP_060672761.1"/>
    </source>
</evidence>
<dbReference type="Gene3D" id="1.25.70.10">
    <property type="entry name" value="Transcription termination factor 3, mitochondrial"/>
    <property type="match status" value="1"/>
</dbReference>
<keyword evidence="2" id="KW-0804">Transcription</keyword>
<reference evidence="5" key="1">
    <citation type="submission" date="2025-08" db="UniProtKB">
        <authorList>
            <consortium name="RefSeq"/>
        </authorList>
    </citation>
    <scope>IDENTIFICATION</scope>
    <source>
        <tissue evidence="5">Seedling</tissue>
    </source>
</reference>
<accession>A0ABM4A7Q3</accession>
<keyword evidence="3" id="KW-0809">Transit peptide</keyword>
<name>A0ABM4A7Q3_ZIZJJ</name>
<evidence type="ECO:0000313" key="4">
    <source>
        <dbReference type="Proteomes" id="UP001652623"/>
    </source>
</evidence>
<evidence type="ECO:0000256" key="3">
    <source>
        <dbReference type="ARBA" id="ARBA00022946"/>
    </source>
</evidence>
<protein>
    <submittedName>
        <fullName evidence="5">Uncharacterized protein LOC132803556</fullName>
    </submittedName>
</protein>
<dbReference type="InterPro" id="IPR038538">
    <property type="entry name" value="MTERF_sf"/>
</dbReference>
<keyword evidence="2" id="KW-0805">Transcription regulation</keyword>
<dbReference type="GeneID" id="132803556"/>
<keyword evidence="4" id="KW-1185">Reference proteome</keyword>
<dbReference type="InterPro" id="IPR003690">
    <property type="entry name" value="MTERF"/>
</dbReference>
<evidence type="ECO:0000256" key="2">
    <source>
        <dbReference type="ARBA" id="ARBA00022472"/>
    </source>
</evidence>
<keyword evidence="2" id="KW-0806">Transcription termination</keyword>
<organism evidence="4 5">
    <name type="scientific">Ziziphus jujuba</name>
    <name type="common">Chinese jujube</name>
    <name type="synonym">Ziziphus sativa</name>
    <dbReference type="NCBI Taxonomy" id="326968"/>
    <lineage>
        <taxon>Eukaryota</taxon>
        <taxon>Viridiplantae</taxon>
        <taxon>Streptophyta</taxon>
        <taxon>Embryophyta</taxon>
        <taxon>Tracheophyta</taxon>
        <taxon>Spermatophyta</taxon>
        <taxon>Magnoliopsida</taxon>
        <taxon>eudicotyledons</taxon>
        <taxon>Gunneridae</taxon>
        <taxon>Pentapetalae</taxon>
        <taxon>rosids</taxon>
        <taxon>fabids</taxon>
        <taxon>Rosales</taxon>
        <taxon>Rhamnaceae</taxon>
        <taxon>Paliureae</taxon>
        <taxon>Ziziphus</taxon>
    </lineage>
</organism>
<dbReference type="Proteomes" id="UP001652623">
    <property type="component" value="Chromosome 4"/>
</dbReference>
<gene>
    <name evidence="5" type="primary">LOC132803556</name>
</gene>
<dbReference type="RefSeq" id="XP_060672761.1">
    <property type="nucleotide sequence ID" value="XM_060816778.1"/>
</dbReference>
<evidence type="ECO:0000256" key="1">
    <source>
        <dbReference type="ARBA" id="ARBA00007692"/>
    </source>
</evidence>
<dbReference type="PANTHER" id="PTHR13068">
    <property type="entry name" value="CGI-12 PROTEIN-RELATED"/>
    <property type="match status" value="1"/>
</dbReference>
<sequence length="145" mass="16518">MPEIALSVSERINIETPERPDLVLGLLKDHGFTNTHISRLVKDVSIFAFSQCREDPFNFAINVSILRALGVTHSFISALITGHPYAACRKTSMLEKMLRRSLVNFRSKMDIFVNKLGFSLETWPEFQVLEKRIIPRCSVIKVLLS</sequence>
<proteinExistence type="inferred from homology"/>